<evidence type="ECO:0000313" key="10">
    <source>
        <dbReference type="Proteomes" id="UP000324194"/>
    </source>
</evidence>
<comment type="catalytic activity">
    <reaction evidence="1">
        <text>Hydrolysis of terminal (1-&gt;4)-linked alpha-D-glucose residues successively from non-reducing ends of the chains with release of beta-D-glucose.</text>
        <dbReference type="EC" id="3.2.1.3"/>
    </reaction>
</comment>
<evidence type="ECO:0000256" key="2">
    <source>
        <dbReference type="ARBA" id="ARBA00006188"/>
    </source>
</evidence>
<dbReference type="Gene3D" id="1.50.10.10">
    <property type="match status" value="1"/>
</dbReference>
<keyword evidence="10" id="KW-1185">Reference proteome</keyword>
<dbReference type="RefSeq" id="WP_172622672.1">
    <property type="nucleotide sequence ID" value="NZ_LR699119.1"/>
</dbReference>
<keyword evidence="4" id="KW-0378">Hydrolase</keyword>
<dbReference type="InterPro" id="IPR000165">
    <property type="entry name" value="Glucoamylase"/>
</dbReference>
<evidence type="ECO:0000256" key="6">
    <source>
        <dbReference type="ARBA" id="ARBA00023295"/>
    </source>
</evidence>
<evidence type="ECO:0000256" key="5">
    <source>
        <dbReference type="ARBA" id="ARBA00023277"/>
    </source>
</evidence>
<dbReference type="PANTHER" id="PTHR31616:SF9">
    <property type="entry name" value="GLUCOAMYLASE, INTRACELLULAR SPORULATION-SPECIFIC"/>
    <property type="match status" value="1"/>
</dbReference>
<organism evidence="9 10">
    <name type="scientific">Aquicella siphonis</name>
    <dbReference type="NCBI Taxonomy" id="254247"/>
    <lineage>
        <taxon>Bacteria</taxon>
        <taxon>Pseudomonadati</taxon>
        <taxon>Pseudomonadota</taxon>
        <taxon>Gammaproteobacteria</taxon>
        <taxon>Legionellales</taxon>
        <taxon>Coxiellaceae</taxon>
        <taxon>Aquicella</taxon>
    </lineage>
</organism>
<keyword evidence="6" id="KW-0326">Glycosidase</keyword>
<dbReference type="InterPro" id="IPR011613">
    <property type="entry name" value="GH15-like"/>
</dbReference>
<reference evidence="9 10" key="1">
    <citation type="submission" date="2019-08" db="EMBL/GenBank/DDBJ databases">
        <authorList>
            <person name="Guy L."/>
        </authorList>
    </citation>
    <scope>NUCLEOTIDE SEQUENCE [LARGE SCALE GENOMIC DNA]</scope>
    <source>
        <strain evidence="9 10">SGT-108</strain>
    </source>
</reference>
<dbReference type="EC" id="3.2.1.3" evidence="3"/>
<proteinExistence type="inferred from homology"/>
<dbReference type="SUPFAM" id="SSF48208">
    <property type="entry name" value="Six-hairpin glycosidases"/>
    <property type="match status" value="1"/>
</dbReference>
<keyword evidence="7" id="KW-0624">Polysaccharide degradation</keyword>
<dbReference type="GO" id="GO:0004339">
    <property type="term" value="F:glucan 1,4-alpha-glucosidase activity"/>
    <property type="evidence" value="ECO:0007669"/>
    <property type="project" value="UniProtKB-EC"/>
</dbReference>
<dbReference type="PANTHER" id="PTHR31616">
    <property type="entry name" value="TREHALASE"/>
    <property type="match status" value="1"/>
</dbReference>
<dbReference type="InterPro" id="IPR008928">
    <property type="entry name" value="6-hairpin_glycosidase_sf"/>
</dbReference>
<evidence type="ECO:0000256" key="7">
    <source>
        <dbReference type="ARBA" id="ARBA00023326"/>
    </source>
</evidence>
<evidence type="ECO:0000259" key="8">
    <source>
        <dbReference type="Pfam" id="PF00723"/>
    </source>
</evidence>
<dbReference type="PRINTS" id="PR00736">
    <property type="entry name" value="GLHYDRLASE15"/>
</dbReference>
<feature type="domain" description="GH15-like" evidence="8">
    <location>
        <begin position="73"/>
        <end position="490"/>
    </location>
</feature>
<dbReference type="Pfam" id="PF00723">
    <property type="entry name" value="Glyco_hydro_15"/>
    <property type="match status" value="1"/>
</dbReference>
<dbReference type="AlphaFoldDB" id="A0A5E4PEJ7"/>
<dbReference type="GO" id="GO:0000272">
    <property type="term" value="P:polysaccharide catabolic process"/>
    <property type="evidence" value="ECO:0007669"/>
    <property type="project" value="UniProtKB-KW"/>
</dbReference>
<accession>A0A5E4PEJ7</accession>
<sequence>MMSGKGTLRFFLVFASTLVIFSNVLALNQSGLNVSSTPPFSDGELNTIKQYLFNNITTEDHVVLKENGGGVIRSIPGAVLASPANKGSAFIQDYQFHWVRDAAITMQEVIYLYSKATLAEKKRLRPYLINYINFENKAQKQTSRPGEQTLGQPKYNIDGTVWEGEWGRPQNDGAALRAIALCAIAEEFLREGEEKYVREMLIDMITLDLDYIVREWRNSSFDLWEEVNDQDHFYTKMVQRKGLINGAALLEQLGDAGRANGYLYTANQITESLDRHWKSGRGYFTETVNQQYYKGGGINSSIILGVLHGDIGQPDDRFGVASERVMSSVYYLRNSFSGLYRINIDHAASPPMLGRYPNDVYDGDQNDYGNPWVLATNALAQYYYALANVFLKQGKITVTSGNLLFFQQIDSRLADREAVITQTGDPGRFYSFINALILEGDKTLSRVRQYAVCYTDFSCLHFAEQLDRATGKQTSARDLTWNYASLLAAMQTRLQWRMND</sequence>
<dbReference type="KEGG" id="asip:AQUSIP_00530"/>
<protein>
    <recommendedName>
        <fullName evidence="3">glucan 1,4-alpha-glucosidase</fullName>
        <ecNumber evidence="3">3.2.1.3</ecNumber>
    </recommendedName>
</protein>
<evidence type="ECO:0000256" key="3">
    <source>
        <dbReference type="ARBA" id="ARBA00012593"/>
    </source>
</evidence>
<keyword evidence="5" id="KW-0119">Carbohydrate metabolism</keyword>
<gene>
    <name evidence="9" type="ORF">AQUSIP_00530</name>
</gene>
<evidence type="ECO:0000313" key="9">
    <source>
        <dbReference type="EMBL" id="VVC74781.1"/>
    </source>
</evidence>
<dbReference type="Proteomes" id="UP000324194">
    <property type="component" value="Chromosome 1"/>
</dbReference>
<name>A0A5E4PEJ7_9COXI</name>
<comment type="similarity">
    <text evidence="2">Belongs to the glycosyl hydrolase 15 family.</text>
</comment>
<dbReference type="InterPro" id="IPR012341">
    <property type="entry name" value="6hp_glycosidase-like_sf"/>
</dbReference>
<evidence type="ECO:0000256" key="1">
    <source>
        <dbReference type="ARBA" id="ARBA00001863"/>
    </source>
</evidence>
<dbReference type="EMBL" id="LR699119">
    <property type="protein sequence ID" value="VVC74781.1"/>
    <property type="molecule type" value="Genomic_DNA"/>
</dbReference>
<evidence type="ECO:0000256" key="4">
    <source>
        <dbReference type="ARBA" id="ARBA00022801"/>
    </source>
</evidence>